<name>I0WJ62_9FLAO</name>
<organism evidence="2 3">
    <name type="scientific">Imtechella halotolerans K1</name>
    <dbReference type="NCBI Taxonomy" id="946077"/>
    <lineage>
        <taxon>Bacteria</taxon>
        <taxon>Pseudomonadati</taxon>
        <taxon>Bacteroidota</taxon>
        <taxon>Flavobacteriia</taxon>
        <taxon>Flavobacteriales</taxon>
        <taxon>Flavobacteriaceae</taxon>
        <taxon>Imtechella</taxon>
    </lineage>
</organism>
<keyword evidence="3" id="KW-1185">Reference proteome</keyword>
<dbReference type="InterPro" id="IPR054246">
    <property type="entry name" value="DUF6973"/>
</dbReference>
<accession>I0WJ62</accession>
<dbReference type="STRING" id="946077.W5A_00355"/>
<dbReference type="RefSeq" id="WP_008236236.1">
    <property type="nucleotide sequence ID" value="NZ_AJJU01000002.1"/>
</dbReference>
<evidence type="ECO:0000259" key="1">
    <source>
        <dbReference type="Pfam" id="PF22322"/>
    </source>
</evidence>
<gene>
    <name evidence="2" type="ORF">W5A_00355</name>
</gene>
<protein>
    <recommendedName>
        <fullName evidence="1">DUF6973 domain-containing protein</fullName>
    </recommendedName>
</protein>
<dbReference type="AlphaFoldDB" id="I0WJ62"/>
<proteinExistence type="predicted"/>
<dbReference type="OrthoDB" id="1496068at2"/>
<evidence type="ECO:0000313" key="2">
    <source>
        <dbReference type="EMBL" id="EID76428.1"/>
    </source>
</evidence>
<dbReference type="EMBL" id="AJJU01000002">
    <property type="protein sequence ID" value="EID76428.1"/>
    <property type="molecule type" value="Genomic_DNA"/>
</dbReference>
<dbReference type="Proteomes" id="UP000005938">
    <property type="component" value="Unassembled WGS sequence"/>
</dbReference>
<dbReference type="Pfam" id="PF22322">
    <property type="entry name" value="DUF6973"/>
    <property type="match status" value="1"/>
</dbReference>
<sequence length="169" mass="19553">MQWKELASVLNSLRFSQMKSLSQLFLVKPLWIFPTAKATATCMQMCERLFPKIHHGHGKENAFRHIMWNALLVREFYYHSSNLEKSSNFADKVTAWHENFSPNPPLEHAMDVHNNALGRIWATEWLNNKIALENDSLETLILVELSKAKQLIKPDDIKNHTGLPVFISN</sequence>
<feature type="domain" description="DUF6973" evidence="1">
    <location>
        <begin position="23"/>
        <end position="145"/>
    </location>
</feature>
<comment type="caution">
    <text evidence="2">The sequence shown here is derived from an EMBL/GenBank/DDBJ whole genome shotgun (WGS) entry which is preliminary data.</text>
</comment>
<evidence type="ECO:0000313" key="3">
    <source>
        <dbReference type="Proteomes" id="UP000005938"/>
    </source>
</evidence>
<reference evidence="2 3" key="1">
    <citation type="journal article" date="2012" name="J. Bacteriol.">
        <title>Genome Sequence of the Halotolerant Bacterium Imtechella halotolerans K1T.</title>
        <authorList>
            <person name="Kumar S."/>
            <person name="Vikram S."/>
            <person name="Subramanian S."/>
            <person name="Raghava G.P."/>
            <person name="Pinnaka A.K."/>
        </authorList>
    </citation>
    <scope>NUCLEOTIDE SEQUENCE [LARGE SCALE GENOMIC DNA]</scope>
    <source>
        <strain evidence="2 3">K1</strain>
    </source>
</reference>
<dbReference type="eggNOG" id="ENOG5032VPP">
    <property type="taxonomic scope" value="Bacteria"/>
</dbReference>